<dbReference type="AlphaFoldDB" id="A0A7D5V8E0"/>
<evidence type="ECO:0000313" key="5">
    <source>
        <dbReference type="Proteomes" id="UP000510822"/>
    </source>
</evidence>
<reference evidence="4 5" key="1">
    <citation type="journal article" date="2016" name="Int. J. Syst. Evol. Microbiol.">
        <title>Chitinibacter fontanus sp. nov., isolated from a spring.</title>
        <authorList>
            <person name="Sheu S.Y."/>
            <person name="Li Y.S."/>
            <person name="Young C.C."/>
            <person name="Chen W.M."/>
        </authorList>
    </citation>
    <scope>NUCLEOTIDE SEQUENCE [LARGE SCALE GENOMIC DNA]</scope>
    <source>
        <strain evidence="4 5">STM-7</strain>
    </source>
</reference>
<dbReference type="PANTHER" id="PTHR35849">
    <property type="entry name" value="BLR2341 PROTEIN"/>
    <property type="match status" value="1"/>
</dbReference>
<feature type="region of interest" description="Disordered" evidence="2">
    <location>
        <begin position="1"/>
        <end position="54"/>
    </location>
</feature>
<dbReference type="PANTHER" id="PTHR35849:SF2">
    <property type="entry name" value="BLR2341 PROTEIN"/>
    <property type="match status" value="1"/>
</dbReference>
<organism evidence="4 5">
    <name type="scientific">Chitinibacter fontanus</name>
    <dbReference type="NCBI Taxonomy" id="1737446"/>
    <lineage>
        <taxon>Bacteria</taxon>
        <taxon>Pseudomonadati</taxon>
        <taxon>Pseudomonadota</taxon>
        <taxon>Betaproteobacteria</taxon>
        <taxon>Neisseriales</taxon>
        <taxon>Chitinibacteraceae</taxon>
        <taxon>Chitinibacter</taxon>
    </lineage>
</organism>
<gene>
    <name evidence="4" type="ORF">HZU75_03435</name>
</gene>
<dbReference type="Pfam" id="PF13466">
    <property type="entry name" value="STAS_2"/>
    <property type="match status" value="1"/>
</dbReference>
<dbReference type="Proteomes" id="UP000510822">
    <property type="component" value="Chromosome"/>
</dbReference>
<proteinExistence type="predicted"/>
<evidence type="ECO:0000313" key="4">
    <source>
        <dbReference type="EMBL" id="QLI80655.1"/>
    </source>
</evidence>
<dbReference type="PROSITE" id="PS50801">
    <property type="entry name" value="STAS"/>
    <property type="match status" value="1"/>
</dbReference>
<dbReference type="Gene3D" id="3.30.750.24">
    <property type="entry name" value="STAS domain"/>
    <property type="match status" value="2"/>
</dbReference>
<dbReference type="RefSeq" id="WP_180307795.1">
    <property type="nucleotide sequence ID" value="NZ_CP058952.1"/>
</dbReference>
<sequence length="405" mass="45180">MFSFFRKKGPDGQEVLTQTAPMTQTGVGVNTRPRNPETISPPVAPPEAPKPAATEGHYDLSQLSIEVSSSSDSLSAAEEQAAMLHANGQLAAAVKVLQQDKPNFAGKRRQESWLMLFELLQQYNQREAFEALGLEYVVEFEKTPPTWQAQQAVEKHKPAASAYFALSGKLSHDSIDKQIQAFYQLHQNNDQLRMDLSKVTEIDTISAAELLAALQQSHKKPNSIQLIGSHIVLEILRRHIEVGRRHPAEAPFWLLLIELHQVLGLQDEFENLAVDYAITFEVSPPSWDARQAPKSVEQIARAEAQAQAELKAAEQDKNTLSGAITTAHPEQLAQLAKLVEKSLAPVIDLRHIQRIDFDSAGQMLNLAMQWLQEGRQVRFINVNPLVSTLLRVMSISEMISVELRK</sequence>
<keyword evidence="1" id="KW-0175">Coiled coil</keyword>
<feature type="domain" description="STAS" evidence="3">
    <location>
        <begin position="346"/>
        <end position="405"/>
    </location>
</feature>
<dbReference type="KEGG" id="cfon:HZU75_03435"/>
<dbReference type="InterPro" id="IPR052746">
    <property type="entry name" value="MlaB_ABC_Transporter"/>
</dbReference>
<feature type="compositionally biased region" description="Polar residues" evidence="2">
    <location>
        <begin position="15"/>
        <end position="28"/>
    </location>
</feature>
<dbReference type="InterPro" id="IPR002645">
    <property type="entry name" value="STAS_dom"/>
</dbReference>
<name>A0A7D5V8E0_9NEIS</name>
<dbReference type="InterPro" id="IPR036513">
    <property type="entry name" value="STAS_dom_sf"/>
</dbReference>
<accession>A0A7D5V8E0</accession>
<dbReference type="InterPro" id="IPR058548">
    <property type="entry name" value="MlaB-like_STAS"/>
</dbReference>
<dbReference type="EMBL" id="CP058952">
    <property type="protein sequence ID" value="QLI80655.1"/>
    <property type="molecule type" value="Genomic_DNA"/>
</dbReference>
<dbReference type="SUPFAM" id="SSF52091">
    <property type="entry name" value="SpoIIaa-like"/>
    <property type="match status" value="2"/>
</dbReference>
<protein>
    <submittedName>
        <fullName evidence="4">STAS domain-containing protein</fullName>
    </submittedName>
</protein>
<evidence type="ECO:0000256" key="2">
    <source>
        <dbReference type="SAM" id="MobiDB-lite"/>
    </source>
</evidence>
<keyword evidence="5" id="KW-1185">Reference proteome</keyword>
<evidence type="ECO:0000259" key="3">
    <source>
        <dbReference type="PROSITE" id="PS50801"/>
    </source>
</evidence>
<evidence type="ECO:0000256" key="1">
    <source>
        <dbReference type="SAM" id="Coils"/>
    </source>
</evidence>
<feature type="coiled-coil region" evidence="1">
    <location>
        <begin position="296"/>
        <end position="323"/>
    </location>
</feature>